<protein>
    <submittedName>
        <fullName evidence="1">GntR family transcriptional regulator</fullName>
    </submittedName>
</protein>
<comment type="caution">
    <text evidence="1">The sequence shown here is derived from an EMBL/GenBank/DDBJ whole genome shotgun (WGS) entry which is preliminary data.</text>
</comment>
<dbReference type="Proteomes" id="UP000471409">
    <property type="component" value="Unassembled WGS sequence"/>
</dbReference>
<evidence type="ECO:0000313" key="2">
    <source>
        <dbReference type="Proteomes" id="UP000471409"/>
    </source>
</evidence>
<name>A0A6P0DRF1_RHILE</name>
<feature type="non-terminal residue" evidence="1">
    <location>
        <position position="1"/>
    </location>
</feature>
<gene>
    <name evidence="1" type="ORF">GUK36_37505</name>
</gene>
<dbReference type="AlphaFoldDB" id="A0A6P0DRF1"/>
<dbReference type="EMBL" id="WXXP01000112">
    <property type="protein sequence ID" value="NEK54947.1"/>
    <property type="molecule type" value="Genomic_DNA"/>
</dbReference>
<reference evidence="1 2" key="1">
    <citation type="submission" date="2020-01" db="EMBL/GenBank/DDBJ databases">
        <title>Rhizobium genotypes associated with high levels of biological nitrogen fixation by grain legumes in a temperate-maritime cropping system.</title>
        <authorList>
            <person name="Maluk M."/>
            <person name="Francesc Ferrando Molina F."/>
            <person name="Lopez Del Egido L."/>
            <person name="Lafos M."/>
            <person name="Langarica-Fuentes A."/>
            <person name="Gebre Yohannes G."/>
            <person name="Young M.W."/>
            <person name="Martin P."/>
            <person name="Gantlett R."/>
            <person name="Kenicer G."/>
            <person name="Hawes C."/>
            <person name="Begg G.S."/>
            <person name="Quilliam R.S."/>
            <person name="Squire G.R."/>
            <person name="Poole P.S."/>
            <person name="Young P.W."/>
            <person name="Iannetta P.M."/>
            <person name="James E.K."/>
        </authorList>
    </citation>
    <scope>NUCLEOTIDE SEQUENCE [LARGE SCALE GENOMIC DNA]</scope>
    <source>
        <strain evidence="1 2">JHI944</strain>
    </source>
</reference>
<sequence length="21" mass="2258">RGHVGIQGERFSDLVASMAAR</sequence>
<proteinExistence type="predicted"/>
<evidence type="ECO:0000313" key="1">
    <source>
        <dbReference type="EMBL" id="NEK54947.1"/>
    </source>
</evidence>
<organism evidence="1 2">
    <name type="scientific">Rhizobium leguminosarum</name>
    <dbReference type="NCBI Taxonomy" id="384"/>
    <lineage>
        <taxon>Bacteria</taxon>
        <taxon>Pseudomonadati</taxon>
        <taxon>Pseudomonadota</taxon>
        <taxon>Alphaproteobacteria</taxon>
        <taxon>Hyphomicrobiales</taxon>
        <taxon>Rhizobiaceae</taxon>
        <taxon>Rhizobium/Agrobacterium group</taxon>
        <taxon>Rhizobium</taxon>
    </lineage>
</organism>
<accession>A0A6P0DRF1</accession>